<accession>A0AAU9V8U2</accession>
<comment type="caution">
    <text evidence="2">The sequence shown here is derived from an EMBL/GenBank/DDBJ whole genome shotgun (WGS) entry which is preliminary data.</text>
</comment>
<feature type="compositionally biased region" description="Basic residues" evidence="1">
    <location>
        <begin position="30"/>
        <end position="40"/>
    </location>
</feature>
<dbReference type="AlphaFoldDB" id="A0AAU9V8U2"/>
<sequence>MEIASECDSDKGDSHSSASSDLDGFETVKPIRRSRLLPRRRASDPPLAHKRHLRCTVAPRISLAPCAPESMVPASQATATPPATVTPAGTCACAWMTTPQPTAPGRSPTCILCQTQGHPANYHGWHPGDPLRANPSGKMLSHGKRL</sequence>
<dbReference type="EMBL" id="CAKOGL010000028">
    <property type="protein sequence ID" value="CAH2105576.1"/>
    <property type="molecule type" value="Genomic_DNA"/>
</dbReference>
<organism evidence="2 3">
    <name type="scientific">Euphydryas editha</name>
    <name type="common">Edith's checkerspot</name>
    <dbReference type="NCBI Taxonomy" id="104508"/>
    <lineage>
        <taxon>Eukaryota</taxon>
        <taxon>Metazoa</taxon>
        <taxon>Ecdysozoa</taxon>
        <taxon>Arthropoda</taxon>
        <taxon>Hexapoda</taxon>
        <taxon>Insecta</taxon>
        <taxon>Pterygota</taxon>
        <taxon>Neoptera</taxon>
        <taxon>Endopterygota</taxon>
        <taxon>Lepidoptera</taxon>
        <taxon>Glossata</taxon>
        <taxon>Ditrysia</taxon>
        <taxon>Papilionoidea</taxon>
        <taxon>Nymphalidae</taxon>
        <taxon>Nymphalinae</taxon>
        <taxon>Euphydryas</taxon>
    </lineage>
</organism>
<protein>
    <submittedName>
        <fullName evidence="2">Uncharacterized protein</fullName>
    </submittedName>
</protein>
<reference evidence="2" key="1">
    <citation type="submission" date="2022-03" db="EMBL/GenBank/DDBJ databases">
        <authorList>
            <person name="Tunstrom K."/>
        </authorList>
    </citation>
    <scope>NUCLEOTIDE SEQUENCE</scope>
</reference>
<gene>
    <name evidence="2" type="ORF">EEDITHA_LOCUS19818</name>
</gene>
<evidence type="ECO:0000313" key="2">
    <source>
        <dbReference type="EMBL" id="CAH2105576.1"/>
    </source>
</evidence>
<feature type="region of interest" description="Disordered" evidence="1">
    <location>
        <begin position="1"/>
        <end position="51"/>
    </location>
</feature>
<evidence type="ECO:0000256" key="1">
    <source>
        <dbReference type="SAM" id="MobiDB-lite"/>
    </source>
</evidence>
<keyword evidence="3" id="KW-1185">Reference proteome</keyword>
<dbReference type="Proteomes" id="UP001153954">
    <property type="component" value="Unassembled WGS sequence"/>
</dbReference>
<name>A0AAU9V8U2_EUPED</name>
<proteinExistence type="predicted"/>
<evidence type="ECO:0000313" key="3">
    <source>
        <dbReference type="Proteomes" id="UP001153954"/>
    </source>
</evidence>
<feature type="region of interest" description="Disordered" evidence="1">
    <location>
        <begin position="126"/>
        <end position="146"/>
    </location>
</feature>